<keyword evidence="13" id="KW-0968">Cytoplasmic vesicle</keyword>
<evidence type="ECO:0000256" key="13">
    <source>
        <dbReference type="ARBA" id="ARBA00023329"/>
    </source>
</evidence>
<keyword evidence="9" id="KW-0653">Protein transport</keyword>
<sequence>MADTSPGSSDLSCDSLTLLDILKSFNNPINEEQAWAVCYQCARYFLHEQNRLKYRELYTHGNRALRVKRDGDIFVDVGEKGTDIRCSPEWPIYMEYTPLSTCPQQDDSHELPPWANVLPFIDR</sequence>
<evidence type="ECO:0000256" key="5">
    <source>
        <dbReference type="ARBA" id="ARBA00022448"/>
    </source>
</evidence>
<evidence type="ECO:0000256" key="6">
    <source>
        <dbReference type="ARBA" id="ARBA00022475"/>
    </source>
</evidence>
<evidence type="ECO:0000256" key="8">
    <source>
        <dbReference type="ARBA" id="ARBA00022737"/>
    </source>
</evidence>
<keyword evidence="5" id="KW-0813">Transport</keyword>
<evidence type="ECO:0000313" key="16">
    <source>
        <dbReference type="Proteomes" id="UP001217089"/>
    </source>
</evidence>
<dbReference type="InterPro" id="IPR029901">
    <property type="entry name" value="Spire"/>
</dbReference>
<dbReference type="PANTHER" id="PTHR21345">
    <property type="entry name" value="SPIRE"/>
    <property type="match status" value="1"/>
</dbReference>
<dbReference type="Pfam" id="PF16474">
    <property type="entry name" value="KIND"/>
    <property type="match status" value="1"/>
</dbReference>
<evidence type="ECO:0000256" key="4">
    <source>
        <dbReference type="ARBA" id="ARBA00010956"/>
    </source>
</evidence>
<keyword evidence="7" id="KW-0963">Cytoplasm</keyword>
<keyword evidence="10" id="KW-0472">Membrane</keyword>
<keyword evidence="16" id="KW-1185">Reference proteome</keyword>
<evidence type="ECO:0000313" key="15">
    <source>
        <dbReference type="EMBL" id="KAJ8302589.1"/>
    </source>
</evidence>
<dbReference type="EMBL" id="JARBDR010000917">
    <property type="protein sequence ID" value="KAJ8302589.1"/>
    <property type="molecule type" value="Genomic_DNA"/>
</dbReference>
<evidence type="ECO:0000256" key="11">
    <source>
        <dbReference type="ARBA" id="ARBA00023203"/>
    </source>
</evidence>
<evidence type="ECO:0000256" key="12">
    <source>
        <dbReference type="ARBA" id="ARBA00023212"/>
    </source>
</evidence>
<accession>A0ABQ9EB67</accession>
<evidence type="ECO:0000256" key="7">
    <source>
        <dbReference type="ARBA" id="ARBA00022490"/>
    </source>
</evidence>
<comment type="subcellular location">
    <subcellularLocation>
        <location evidence="3">Cell membrane</location>
        <topology evidence="3">Peripheral membrane protein</topology>
        <orientation evidence="3">Cytoplasmic side</orientation>
    </subcellularLocation>
    <subcellularLocation>
        <location evidence="2">Cytoplasm</location>
        <location evidence="2">Cytoskeleton</location>
    </subcellularLocation>
    <subcellularLocation>
        <location evidence="1">Cytoplasmic vesicle membrane</location>
        <topology evidence="1">Peripheral membrane protein</topology>
        <orientation evidence="1">Cytoplasmic side</orientation>
    </subcellularLocation>
</comment>
<name>A0ABQ9EB67_TEGGR</name>
<dbReference type="PANTHER" id="PTHR21345:SF3">
    <property type="entry name" value="PROTEIN SPIRE"/>
    <property type="match status" value="1"/>
</dbReference>
<comment type="similarity">
    <text evidence="4">Belongs to the spire family.</text>
</comment>
<reference evidence="15 16" key="1">
    <citation type="submission" date="2022-12" db="EMBL/GenBank/DDBJ databases">
        <title>Chromosome-level genome of Tegillarca granosa.</title>
        <authorList>
            <person name="Kim J."/>
        </authorList>
    </citation>
    <scope>NUCLEOTIDE SEQUENCE [LARGE SCALE GENOMIC DNA]</scope>
    <source>
        <strain evidence="15">Teg-2019</strain>
        <tissue evidence="15">Adductor muscle</tissue>
    </source>
</reference>
<feature type="domain" description="KIND" evidence="14">
    <location>
        <begin position="16"/>
        <end position="123"/>
    </location>
</feature>
<evidence type="ECO:0000259" key="14">
    <source>
        <dbReference type="PROSITE" id="PS51377"/>
    </source>
</evidence>
<organism evidence="15 16">
    <name type="scientific">Tegillarca granosa</name>
    <name type="common">Malaysian cockle</name>
    <name type="synonym">Anadara granosa</name>
    <dbReference type="NCBI Taxonomy" id="220873"/>
    <lineage>
        <taxon>Eukaryota</taxon>
        <taxon>Metazoa</taxon>
        <taxon>Spiralia</taxon>
        <taxon>Lophotrochozoa</taxon>
        <taxon>Mollusca</taxon>
        <taxon>Bivalvia</taxon>
        <taxon>Autobranchia</taxon>
        <taxon>Pteriomorphia</taxon>
        <taxon>Arcoida</taxon>
        <taxon>Arcoidea</taxon>
        <taxon>Arcidae</taxon>
        <taxon>Tegillarca</taxon>
    </lineage>
</organism>
<dbReference type="InterPro" id="IPR011019">
    <property type="entry name" value="KIND_dom"/>
</dbReference>
<gene>
    <name evidence="15" type="ORF">KUTeg_018985</name>
</gene>
<dbReference type="Gene3D" id="1.10.510.10">
    <property type="entry name" value="Transferase(Phosphotransferase) domain 1"/>
    <property type="match status" value="1"/>
</dbReference>
<keyword evidence="6" id="KW-1003">Cell membrane</keyword>
<comment type="caution">
    <text evidence="15">The sequence shown here is derived from an EMBL/GenBank/DDBJ whole genome shotgun (WGS) entry which is preliminary data.</text>
</comment>
<keyword evidence="11" id="KW-0009">Actin-binding</keyword>
<keyword evidence="8" id="KW-0677">Repeat</keyword>
<protein>
    <recommendedName>
        <fullName evidence="14">KIND domain-containing protein</fullName>
    </recommendedName>
</protein>
<dbReference type="Proteomes" id="UP001217089">
    <property type="component" value="Unassembled WGS sequence"/>
</dbReference>
<evidence type="ECO:0000256" key="1">
    <source>
        <dbReference type="ARBA" id="ARBA00004180"/>
    </source>
</evidence>
<evidence type="ECO:0000256" key="9">
    <source>
        <dbReference type="ARBA" id="ARBA00022927"/>
    </source>
</evidence>
<keyword evidence="12" id="KW-0206">Cytoskeleton</keyword>
<dbReference type="PROSITE" id="PS51377">
    <property type="entry name" value="KIND"/>
    <property type="match status" value="1"/>
</dbReference>
<evidence type="ECO:0000256" key="10">
    <source>
        <dbReference type="ARBA" id="ARBA00023136"/>
    </source>
</evidence>
<evidence type="ECO:0000256" key="2">
    <source>
        <dbReference type="ARBA" id="ARBA00004245"/>
    </source>
</evidence>
<proteinExistence type="inferred from homology"/>
<evidence type="ECO:0000256" key="3">
    <source>
        <dbReference type="ARBA" id="ARBA00004413"/>
    </source>
</evidence>